<dbReference type="EMBL" id="DXBN01000164">
    <property type="protein sequence ID" value="HIZ53751.1"/>
    <property type="molecule type" value="Genomic_DNA"/>
</dbReference>
<accession>A0A9D2F835</accession>
<dbReference type="AlphaFoldDB" id="A0A9D2F835"/>
<protein>
    <submittedName>
        <fullName evidence="1">Uncharacterized protein</fullName>
    </submittedName>
</protein>
<reference evidence="1" key="1">
    <citation type="journal article" date="2021" name="PeerJ">
        <title>Extensive microbial diversity within the chicken gut microbiome revealed by metagenomics and culture.</title>
        <authorList>
            <person name="Gilroy R."/>
            <person name="Ravi A."/>
            <person name="Getino M."/>
            <person name="Pursley I."/>
            <person name="Horton D.L."/>
            <person name="Alikhan N.F."/>
            <person name="Baker D."/>
            <person name="Gharbi K."/>
            <person name="Hall N."/>
            <person name="Watson M."/>
            <person name="Adriaenssens E.M."/>
            <person name="Foster-Nyarko E."/>
            <person name="Jarju S."/>
            <person name="Secka A."/>
            <person name="Antonio M."/>
            <person name="Oren A."/>
            <person name="Chaudhuri R.R."/>
            <person name="La Ragione R."/>
            <person name="Hildebrand F."/>
            <person name="Pallen M.J."/>
        </authorList>
    </citation>
    <scope>NUCLEOTIDE SEQUENCE</scope>
    <source>
        <strain evidence="1">CHK172-16539</strain>
    </source>
</reference>
<evidence type="ECO:0000313" key="2">
    <source>
        <dbReference type="Proteomes" id="UP000824063"/>
    </source>
</evidence>
<dbReference type="Proteomes" id="UP000824063">
    <property type="component" value="Unassembled WGS sequence"/>
</dbReference>
<organism evidence="1 2">
    <name type="scientific">Candidatus Enterococcus avicola</name>
    <dbReference type="NCBI Taxonomy" id="2838561"/>
    <lineage>
        <taxon>Bacteria</taxon>
        <taxon>Bacillati</taxon>
        <taxon>Bacillota</taxon>
        <taxon>Bacilli</taxon>
        <taxon>Lactobacillales</taxon>
        <taxon>Enterococcaceae</taxon>
        <taxon>Enterococcus</taxon>
    </lineage>
</organism>
<proteinExistence type="predicted"/>
<feature type="non-terminal residue" evidence="1">
    <location>
        <position position="1"/>
    </location>
</feature>
<sequence>LGFHKKLETSYKEYIAGCEDMIQSLSDDIDVEAFDAAEKRQDKASDGISFAISRMTNLLLK</sequence>
<comment type="caution">
    <text evidence="1">The sequence shown here is derived from an EMBL/GenBank/DDBJ whole genome shotgun (WGS) entry which is preliminary data.</text>
</comment>
<reference evidence="1" key="2">
    <citation type="submission" date="2021-04" db="EMBL/GenBank/DDBJ databases">
        <authorList>
            <person name="Gilroy R."/>
        </authorList>
    </citation>
    <scope>NUCLEOTIDE SEQUENCE</scope>
    <source>
        <strain evidence="1">CHK172-16539</strain>
    </source>
</reference>
<name>A0A9D2F835_9ENTE</name>
<evidence type="ECO:0000313" key="1">
    <source>
        <dbReference type="EMBL" id="HIZ53751.1"/>
    </source>
</evidence>
<gene>
    <name evidence="1" type="ORF">IAA20_07415</name>
</gene>